<dbReference type="PANTHER" id="PTHR30204">
    <property type="entry name" value="REDOX-CYCLING DRUG-SENSING TRANSCRIPTIONAL ACTIVATOR SOXR"/>
    <property type="match status" value="1"/>
</dbReference>
<dbReference type="InterPro" id="IPR009061">
    <property type="entry name" value="DNA-bd_dom_put_sf"/>
</dbReference>
<name>A0A4R1AMR2_9BACI</name>
<protein>
    <submittedName>
        <fullName evidence="3">MerR family transcriptional regulator</fullName>
    </submittedName>
</protein>
<dbReference type="RefSeq" id="WP_131239409.1">
    <property type="nucleotide sequence ID" value="NZ_SJTH01000090.1"/>
</dbReference>
<dbReference type="InterPro" id="IPR000551">
    <property type="entry name" value="MerR-type_HTH_dom"/>
</dbReference>
<accession>A0A4R1AMR2</accession>
<proteinExistence type="predicted"/>
<organism evidence="3 4">
    <name type="scientific">Cytobacillus praedii</name>
    <dbReference type="NCBI Taxonomy" id="1742358"/>
    <lineage>
        <taxon>Bacteria</taxon>
        <taxon>Bacillati</taxon>
        <taxon>Bacillota</taxon>
        <taxon>Bacilli</taxon>
        <taxon>Bacillales</taxon>
        <taxon>Bacillaceae</taxon>
        <taxon>Cytobacillus</taxon>
    </lineage>
</organism>
<dbReference type="InterPro" id="IPR047057">
    <property type="entry name" value="MerR_fam"/>
</dbReference>
<dbReference type="EMBL" id="SJTH01000090">
    <property type="protein sequence ID" value="TCJ01021.1"/>
    <property type="molecule type" value="Genomic_DNA"/>
</dbReference>
<dbReference type="Proteomes" id="UP000293846">
    <property type="component" value="Unassembled WGS sequence"/>
</dbReference>
<feature type="domain" description="HTH merR-type" evidence="2">
    <location>
        <begin position="1"/>
        <end position="70"/>
    </location>
</feature>
<dbReference type="PROSITE" id="PS50937">
    <property type="entry name" value="HTH_MERR_2"/>
    <property type="match status" value="1"/>
</dbReference>
<dbReference type="Pfam" id="PF13411">
    <property type="entry name" value="MerR_1"/>
    <property type="match status" value="1"/>
</dbReference>
<sequence length="219" mass="26249">MYKIGEFSKIVKISQRMLRYYDEKALLKPRKDEMNGYRYYSNDDFAFINRIKTLRKYHFSIDEIKSVIEMDSTKIKIIYQQKIAELYEKTIEYNDVIEEIKAHIEPKNTTNKVNTYDVFWGIRKPFHAFCIRKVVDENGLELLIDQLLIYVNQLNPILNGKHFAIFHSAEKGDFSQYDVEVCQPIFLEKEVKDTRIKFFEEKNYIYTIHLGKYDSISYA</sequence>
<evidence type="ECO:0000313" key="4">
    <source>
        <dbReference type="Proteomes" id="UP000293846"/>
    </source>
</evidence>
<dbReference type="AlphaFoldDB" id="A0A4R1AMR2"/>
<keyword evidence="4" id="KW-1185">Reference proteome</keyword>
<feature type="non-terminal residue" evidence="3">
    <location>
        <position position="219"/>
    </location>
</feature>
<evidence type="ECO:0000256" key="1">
    <source>
        <dbReference type="ARBA" id="ARBA00023125"/>
    </source>
</evidence>
<keyword evidence="1" id="KW-0238">DNA-binding</keyword>
<gene>
    <name evidence="3" type="ORF">E0Y62_26030</name>
</gene>
<dbReference type="Gene3D" id="3.20.80.10">
    <property type="entry name" value="Regulatory factor, effector binding domain"/>
    <property type="match status" value="1"/>
</dbReference>
<dbReference type="Gene3D" id="1.10.1660.10">
    <property type="match status" value="1"/>
</dbReference>
<comment type="caution">
    <text evidence="3">The sequence shown here is derived from an EMBL/GenBank/DDBJ whole genome shotgun (WGS) entry which is preliminary data.</text>
</comment>
<dbReference type="PANTHER" id="PTHR30204:SF97">
    <property type="entry name" value="MERR FAMILY REGULATORY PROTEIN"/>
    <property type="match status" value="1"/>
</dbReference>
<reference evidence="3 4" key="1">
    <citation type="submission" date="2019-03" db="EMBL/GenBank/DDBJ databases">
        <authorList>
            <person name="Jensen L."/>
            <person name="Storgaard J."/>
            <person name="Sulaj E."/>
            <person name="Schramm A."/>
            <person name="Marshall I.P.G."/>
        </authorList>
    </citation>
    <scope>NUCLEOTIDE SEQUENCE [LARGE SCALE GENOMIC DNA]</scope>
    <source>
        <strain evidence="3 4">2017H2G3</strain>
    </source>
</reference>
<dbReference type="STRING" id="1742358.GCA_001439605_04578"/>
<dbReference type="SUPFAM" id="SSF46955">
    <property type="entry name" value="Putative DNA-binding domain"/>
    <property type="match status" value="1"/>
</dbReference>
<evidence type="ECO:0000313" key="3">
    <source>
        <dbReference type="EMBL" id="TCJ01021.1"/>
    </source>
</evidence>
<evidence type="ECO:0000259" key="2">
    <source>
        <dbReference type="PROSITE" id="PS50937"/>
    </source>
</evidence>
<dbReference type="SMART" id="SM00422">
    <property type="entry name" value="HTH_MERR"/>
    <property type="match status" value="1"/>
</dbReference>
<dbReference type="OrthoDB" id="9773308at2"/>
<dbReference type="InterPro" id="IPR011256">
    <property type="entry name" value="Reg_factor_effector_dom_sf"/>
</dbReference>
<dbReference type="GO" id="GO:0003700">
    <property type="term" value="F:DNA-binding transcription factor activity"/>
    <property type="evidence" value="ECO:0007669"/>
    <property type="project" value="InterPro"/>
</dbReference>
<dbReference type="GO" id="GO:0003677">
    <property type="term" value="F:DNA binding"/>
    <property type="evidence" value="ECO:0007669"/>
    <property type="project" value="UniProtKB-KW"/>
</dbReference>